<feature type="compositionally biased region" description="Pro residues" evidence="1">
    <location>
        <begin position="76"/>
        <end position="85"/>
    </location>
</feature>
<evidence type="ECO:0000256" key="1">
    <source>
        <dbReference type="SAM" id="MobiDB-lite"/>
    </source>
</evidence>
<feature type="non-terminal residue" evidence="2">
    <location>
        <position position="1"/>
    </location>
</feature>
<accession>A0A392TVB7</accession>
<keyword evidence="3" id="KW-1185">Reference proteome</keyword>
<sequence length="85" mass="9192">AAPAGTFPGQPEPNPKGHVNAVILRSGTQYDGPPDPRTDIPAVHQNSGKTPEKESEPNREGEEDSGEETIEKKRPYIPPPPYKPP</sequence>
<organism evidence="2 3">
    <name type="scientific">Trifolium medium</name>
    <dbReference type="NCBI Taxonomy" id="97028"/>
    <lineage>
        <taxon>Eukaryota</taxon>
        <taxon>Viridiplantae</taxon>
        <taxon>Streptophyta</taxon>
        <taxon>Embryophyta</taxon>
        <taxon>Tracheophyta</taxon>
        <taxon>Spermatophyta</taxon>
        <taxon>Magnoliopsida</taxon>
        <taxon>eudicotyledons</taxon>
        <taxon>Gunneridae</taxon>
        <taxon>Pentapetalae</taxon>
        <taxon>rosids</taxon>
        <taxon>fabids</taxon>
        <taxon>Fabales</taxon>
        <taxon>Fabaceae</taxon>
        <taxon>Papilionoideae</taxon>
        <taxon>50 kb inversion clade</taxon>
        <taxon>NPAAA clade</taxon>
        <taxon>Hologalegina</taxon>
        <taxon>IRL clade</taxon>
        <taxon>Trifolieae</taxon>
        <taxon>Trifolium</taxon>
    </lineage>
</organism>
<protein>
    <submittedName>
        <fullName evidence="2">Uncharacterized protein</fullName>
    </submittedName>
</protein>
<dbReference type="AlphaFoldDB" id="A0A392TVB7"/>
<dbReference type="Proteomes" id="UP000265520">
    <property type="component" value="Unassembled WGS sequence"/>
</dbReference>
<evidence type="ECO:0000313" key="2">
    <source>
        <dbReference type="EMBL" id="MCI64848.1"/>
    </source>
</evidence>
<name>A0A392TVB7_9FABA</name>
<proteinExistence type="predicted"/>
<feature type="region of interest" description="Disordered" evidence="1">
    <location>
        <begin position="26"/>
        <end position="85"/>
    </location>
</feature>
<reference evidence="2 3" key="1">
    <citation type="journal article" date="2018" name="Front. Plant Sci.">
        <title>Red Clover (Trifolium pratense) and Zigzag Clover (T. medium) - A Picture of Genomic Similarities and Differences.</title>
        <authorList>
            <person name="Dluhosova J."/>
            <person name="Istvanek J."/>
            <person name="Nedelnik J."/>
            <person name="Repkova J."/>
        </authorList>
    </citation>
    <scope>NUCLEOTIDE SEQUENCE [LARGE SCALE GENOMIC DNA]</scope>
    <source>
        <strain evidence="3">cv. 10/8</strain>
        <tissue evidence="2">Leaf</tissue>
    </source>
</reference>
<dbReference type="EMBL" id="LXQA010664296">
    <property type="protein sequence ID" value="MCI64848.1"/>
    <property type="molecule type" value="Genomic_DNA"/>
</dbReference>
<evidence type="ECO:0000313" key="3">
    <source>
        <dbReference type="Proteomes" id="UP000265520"/>
    </source>
</evidence>
<comment type="caution">
    <text evidence="2">The sequence shown here is derived from an EMBL/GenBank/DDBJ whole genome shotgun (WGS) entry which is preliminary data.</text>
</comment>
<feature type="non-terminal residue" evidence="2">
    <location>
        <position position="85"/>
    </location>
</feature>
<feature type="compositionally biased region" description="Basic and acidic residues" evidence="1">
    <location>
        <begin position="50"/>
        <end position="60"/>
    </location>
</feature>